<keyword evidence="3" id="KW-0813">Transport</keyword>
<feature type="transmembrane region" description="Helical" evidence="9">
    <location>
        <begin position="694"/>
        <end position="716"/>
    </location>
</feature>
<keyword evidence="11" id="KW-1185">Reference proteome</keyword>
<dbReference type="EMBL" id="GG745363">
    <property type="protein sequence ID" value="KNE70003.1"/>
    <property type="molecule type" value="Genomic_DNA"/>
</dbReference>
<dbReference type="PANTHER" id="PTHR22601">
    <property type="entry name" value="ISP4 LIKE PROTEIN"/>
    <property type="match status" value="1"/>
</dbReference>
<evidence type="ECO:0000313" key="10">
    <source>
        <dbReference type="EMBL" id="KNE70003.1"/>
    </source>
</evidence>
<comment type="subcellular location">
    <subcellularLocation>
        <location evidence="1">Membrane</location>
        <topology evidence="1">Multi-pass membrane protein</topology>
    </subcellularLocation>
</comment>
<feature type="transmembrane region" description="Helical" evidence="9">
    <location>
        <begin position="458"/>
        <end position="478"/>
    </location>
</feature>
<evidence type="ECO:0000256" key="8">
    <source>
        <dbReference type="ARBA" id="ARBA00023136"/>
    </source>
</evidence>
<dbReference type="OMA" id="VISTQMI"/>
<dbReference type="InterPro" id="IPR004813">
    <property type="entry name" value="OPT"/>
</dbReference>
<feature type="transmembrane region" description="Helical" evidence="9">
    <location>
        <begin position="226"/>
        <end position="245"/>
    </location>
</feature>
<feature type="transmembrane region" description="Helical" evidence="9">
    <location>
        <begin position="52"/>
        <end position="72"/>
    </location>
</feature>
<gene>
    <name evidence="10" type="ORF">AMAG_14842</name>
</gene>
<dbReference type="AlphaFoldDB" id="A0A0L0T5E4"/>
<evidence type="ECO:0000256" key="1">
    <source>
        <dbReference type="ARBA" id="ARBA00004141"/>
    </source>
</evidence>
<dbReference type="VEuPathDB" id="FungiDB:AMAG_14842"/>
<dbReference type="eggNOG" id="KOG2262">
    <property type="taxonomic scope" value="Eukaryota"/>
</dbReference>
<comment type="similarity">
    <text evidence="2">Belongs to the oligopeptide OPT transporter family.</text>
</comment>
<evidence type="ECO:0000256" key="9">
    <source>
        <dbReference type="SAM" id="Phobius"/>
    </source>
</evidence>
<dbReference type="InterPro" id="IPR004648">
    <property type="entry name" value="Oligpept_transpt"/>
</dbReference>
<evidence type="ECO:0000313" key="11">
    <source>
        <dbReference type="Proteomes" id="UP000054350"/>
    </source>
</evidence>
<feature type="transmembrane region" description="Helical" evidence="9">
    <location>
        <begin position="186"/>
        <end position="205"/>
    </location>
</feature>
<feature type="transmembrane region" description="Helical" evidence="9">
    <location>
        <begin position="375"/>
        <end position="398"/>
    </location>
</feature>
<organism evidence="10 11">
    <name type="scientific">Allomyces macrogynus (strain ATCC 38327)</name>
    <name type="common">Allomyces javanicus var. macrogynus</name>
    <dbReference type="NCBI Taxonomy" id="578462"/>
    <lineage>
        <taxon>Eukaryota</taxon>
        <taxon>Fungi</taxon>
        <taxon>Fungi incertae sedis</taxon>
        <taxon>Blastocladiomycota</taxon>
        <taxon>Blastocladiomycetes</taxon>
        <taxon>Blastocladiales</taxon>
        <taxon>Blastocladiaceae</taxon>
        <taxon>Allomyces</taxon>
    </lineage>
</organism>
<feature type="transmembrane region" description="Helical" evidence="9">
    <location>
        <begin position="295"/>
        <end position="314"/>
    </location>
</feature>
<evidence type="ECO:0000256" key="6">
    <source>
        <dbReference type="ARBA" id="ARBA00022927"/>
    </source>
</evidence>
<accession>A0A0L0T5E4</accession>
<feature type="transmembrane region" description="Helical" evidence="9">
    <location>
        <begin position="84"/>
        <end position="106"/>
    </location>
</feature>
<keyword evidence="5" id="KW-0571">Peptide transport</keyword>
<feature type="transmembrane region" description="Helical" evidence="9">
    <location>
        <begin position="592"/>
        <end position="610"/>
    </location>
</feature>
<proteinExistence type="inferred from homology"/>
<evidence type="ECO:0000256" key="7">
    <source>
        <dbReference type="ARBA" id="ARBA00022989"/>
    </source>
</evidence>
<feature type="transmembrane region" description="Helical" evidence="9">
    <location>
        <begin position="617"/>
        <end position="644"/>
    </location>
</feature>
<evidence type="ECO:0000256" key="4">
    <source>
        <dbReference type="ARBA" id="ARBA00022692"/>
    </source>
</evidence>
<dbReference type="NCBIfam" id="TIGR00728">
    <property type="entry name" value="OPT_sfam"/>
    <property type="match status" value="1"/>
</dbReference>
<reference evidence="11" key="2">
    <citation type="submission" date="2009-11" db="EMBL/GenBank/DDBJ databases">
        <title>The Genome Sequence of Allomyces macrogynus strain ATCC 38327.</title>
        <authorList>
            <consortium name="The Broad Institute Genome Sequencing Platform"/>
            <person name="Russ C."/>
            <person name="Cuomo C."/>
            <person name="Shea T."/>
            <person name="Young S.K."/>
            <person name="Zeng Q."/>
            <person name="Koehrsen M."/>
            <person name="Haas B."/>
            <person name="Borodovsky M."/>
            <person name="Guigo R."/>
            <person name="Alvarado L."/>
            <person name="Berlin A."/>
            <person name="Borenstein D."/>
            <person name="Chen Z."/>
            <person name="Engels R."/>
            <person name="Freedman E."/>
            <person name="Gellesch M."/>
            <person name="Goldberg J."/>
            <person name="Griggs A."/>
            <person name="Gujja S."/>
            <person name="Heiman D."/>
            <person name="Hepburn T."/>
            <person name="Howarth C."/>
            <person name="Jen D."/>
            <person name="Larson L."/>
            <person name="Lewis B."/>
            <person name="Mehta T."/>
            <person name="Park D."/>
            <person name="Pearson M."/>
            <person name="Roberts A."/>
            <person name="Saif S."/>
            <person name="Shenoy N."/>
            <person name="Sisk P."/>
            <person name="Stolte C."/>
            <person name="Sykes S."/>
            <person name="Walk T."/>
            <person name="White J."/>
            <person name="Yandava C."/>
            <person name="Burger G."/>
            <person name="Gray M.W."/>
            <person name="Holland P.W.H."/>
            <person name="King N."/>
            <person name="Lang F.B.F."/>
            <person name="Roger A.J."/>
            <person name="Ruiz-Trillo I."/>
            <person name="Lander E."/>
            <person name="Nusbaum C."/>
        </authorList>
    </citation>
    <scope>NUCLEOTIDE SEQUENCE [LARGE SCALE GENOMIC DNA]</scope>
    <source>
        <strain evidence="11">ATCC 38327</strain>
    </source>
</reference>
<name>A0A0L0T5E4_ALLM3</name>
<feature type="transmembrane region" description="Helical" evidence="9">
    <location>
        <begin position="507"/>
        <end position="527"/>
    </location>
</feature>
<keyword evidence="4 9" id="KW-0812">Transmembrane</keyword>
<keyword evidence="8 9" id="KW-0472">Membrane</keyword>
<dbReference type="Proteomes" id="UP000054350">
    <property type="component" value="Unassembled WGS sequence"/>
</dbReference>
<keyword evidence="7 9" id="KW-1133">Transmembrane helix</keyword>
<feature type="transmembrane region" description="Helical" evidence="9">
    <location>
        <begin position="539"/>
        <end position="559"/>
    </location>
</feature>
<dbReference type="OrthoDB" id="9986677at2759"/>
<feature type="transmembrane region" description="Helical" evidence="9">
    <location>
        <begin position="126"/>
        <end position="148"/>
    </location>
</feature>
<protein>
    <submittedName>
        <fullName evidence="10">OPT family small oligopeptide transporter</fullName>
    </submittedName>
</protein>
<feature type="transmembrane region" description="Helical" evidence="9">
    <location>
        <begin position="160"/>
        <end position="180"/>
    </location>
</feature>
<dbReference type="GO" id="GO:0015031">
    <property type="term" value="P:protein transport"/>
    <property type="evidence" value="ECO:0007669"/>
    <property type="project" value="UniProtKB-KW"/>
</dbReference>
<dbReference type="GO" id="GO:0016020">
    <property type="term" value="C:membrane"/>
    <property type="evidence" value="ECO:0007669"/>
    <property type="project" value="UniProtKB-SubCell"/>
</dbReference>
<dbReference type="GO" id="GO:0035673">
    <property type="term" value="F:oligopeptide transmembrane transporter activity"/>
    <property type="evidence" value="ECO:0007669"/>
    <property type="project" value="InterPro"/>
</dbReference>
<keyword evidence="6" id="KW-0653">Protein transport</keyword>
<evidence type="ECO:0000256" key="3">
    <source>
        <dbReference type="ARBA" id="ARBA00022448"/>
    </source>
</evidence>
<evidence type="ECO:0000256" key="2">
    <source>
        <dbReference type="ARBA" id="ARBA00008807"/>
    </source>
</evidence>
<evidence type="ECO:0000256" key="5">
    <source>
        <dbReference type="ARBA" id="ARBA00022856"/>
    </source>
</evidence>
<reference evidence="10 11" key="1">
    <citation type="submission" date="2009-11" db="EMBL/GenBank/DDBJ databases">
        <title>Annotation of Allomyces macrogynus ATCC 38327.</title>
        <authorList>
            <consortium name="The Broad Institute Genome Sequencing Platform"/>
            <person name="Russ C."/>
            <person name="Cuomo C."/>
            <person name="Burger G."/>
            <person name="Gray M.W."/>
            <person name="Holland P.W.H."/>
            <person name="King N."/>
            <person name="Lang F.B.F."/>
            <person name="Roger A.J."/>
            <person name="Ruiz-Trillo I."/>
            <person name="Young S.K."/>
            <person name="Zeng Q."/>
            <person name="Gargeya S."/>
            <person name="Fitzgerald M."/>
            <person name="Haas B."/>
            <person name="Abouelleil A."/>
            <person name="Alvarado L."/>
            <person name="Arachchi H.M."/>
            <person name="Berlin A."/>
            <person name="Chapman S.B."/>
            <person name="Gearin G."/>
            <person name="Goldberg J."/>
            <person name="Griggs A."/>
            <person name="Gujja S."/>
            <person name="Hansen M."/>
            <person name="Heiman D."/>
            <person name="Howarth C."/>
            <person name="Larimer J."/>
            <person name="Lui A."/>
            <person name="MacDonald P.J.P."/>
            <person name="McCowen C."/>
            <person name="Montmayeur A."/>
            <person name="Murphy C."/>
            <person name="Neiman D."/>
            <person name="Pearson M."/>
            <person name="Priest M."/>
            <person name="Roberts A."/>
            <person name="Saif S."/>
            <person name="Shea T."/>
            <person name="Sisk P."/>
            <person name="Stolte C."/>
            <person name="Sykes S."/>
            <person name="Wortman J."/>
            <person name="Nusbaum C."/>
            <person name="Birren B."/>
        </authorList>
    </citation>
    <scope>NUCLEOTIDE SEQUENCE [LARGE SCALE GENOMIC DNA]</scope>
    <source>
        <strain evidence="10 11">ATCC 38327</strain>
    </source>
</reference>
<feature type="transmembrane region" description="Helical" evidence="9">
    <location>
        <begin position="432"/>
        <end position="452"/>
    </location>
</feature>
<sequence length="744" mass="81786">MGAADDVKVAEKAKAGDVEKQNSSFVIDKDFEDVVMTIAPTTDDPSTPSLTFRVWIIGTFFCCLLGALNQLFTFRTNYFVVSSYVAVLLAYPLGLLFAAVLPATTISLGPLGSFSLNPGPFSVKEHVLIGIFGSTGASGIYGTDNLVVQKIFYELEIGPFWSIVFLFTSATLGFGISGVSRKFLVRPAHMIWPSILPSVALYTAFHSGKEQDVDSDGVVHMSRMKVFGIGAVGMAIWHFIGPGFVSPVLQYFPLLCWIAPASSTIAQQVGSPVSGLGVLSFTLDWTSFGSAAMSVPFWSAANLFASYVIFMWIASPLSYSNNIFKQPPGEVPLNSPALISKDGARIGARTLVDKKTNTLIDEVYNENKPIYMSPFFAWSYFGSMATFTAAVSHTIVWYGKDIWARFRMAQNEHEEDIHCKLIDAYPEVPDTWYYGFFAITTVLTILVCHFSGIEMAWYFTFLSIITSVLGTIPIAVVLATSGVSLYMNVISEFIIGCILPGKPVVMMAFKTLGVTVSLQCLTLLSDLKLGHYMKIAPRHVFIVQMTAQIIAVFVCWGTMEGWIGNKDHVEWLELNGKAKGTGATWGASGYNTFYNASLIWGAIGPIRFFFESVYSPIIIGGLIAGTLTPIIFKVGDMVMGSKIIPWHLFQAPLLYTVGSPGSNQAYILSQFIVSCIFQKYMFSRHQGWWKRYNYVLATAFDVGAALLAIFSTFALADQGITMPNWALNPEWLTEVGEPCWLPEE</sequence>
<dbReference type="Pfam" id="PF03169">
    <property type="entry name" value="OPT"/>
    <property type="match status" value="1"/>
</dbReference>